<dbReference type="InterPro" id="IPR011042">
    <property type="entry name" value="6-blade_b-propeller_TolB-like"/>
</dbReference>
<dbReference type="InterPro" id="IPR013784">
    <property type="entry name" value="Carb-bd-like_fold"/>
</dbReference>
<dbReference type="Proteomes" id="UP000829517">
    <property type="component" value="Unassembled WGS sequence"/>
</dbReference>
<dbReference type="Gene3D" id="2.120.10.30">
    <property type="entry name" value="TolB, C-terminal domain"/>
    <property type="match status" value="1"/>
</dbReference>
<feature type="chain" id="PRO_5045601538" evidence="1">
    <location>
        <begin position="21"/>
        <end position="495"/>
    </location>
</feature>
<reference evidence="2 3" key="1">
    <citation type="submission" date="2021-01" db="EMBL/GenBank/DDBJ databases">
        <title>Genome sequencing of Joostella atrarenae M1-2 (= KCTC 23194).</title>
        <authorList>
            <person name="Zakaria M.R."/>
            <person name="Lam M.Q."/>
            <person name="Chong C.S."/>
        </authorList>
    </citation>
    <scope>NUCLEOTIDE SEQUENCE [LARGE SCALE GENOMIC DNA]</scope>
    <source>
        <strain evidence="2 3">M1-2</strain>
    </source>
</reference>
<keyword evidence="1" id="KW-0732">Signal</keyword>
<comment type="caution">
    <text evidence="2">The sequence shown here is derived from an EMBL/GenBank/DDBJ whole genome shotgun (WGS) entry which is preliminary data.</text>
</comment>
<sequence length="495" mass="53412">MNAIKKVLILLFVVCIAACSEDTIDTFGTGTITGKVVLSGENAPIENVKISTSPSTSTVFTDENGEFVLNDVEEGEYSVQAEKDGYLTAFEGANVKTGLEVNVIFELNIETANNKQPSAPVLIAPADGADDQELSVQFIWNAEDNESDELTYELEIKNSANNNVLRFTEIKDTTYTVDNLSYGLKYFWQVKVSDSINDPVLSEVSSFTTSKTPTFDYLFVKVVDGNNVIFSIDSDGNESQITSSSYNSFRPILNSDASKLAFYRTVAGKTQLFVMNLDGSDLKQLTSSISPKGIDNERLGFSWADNDASLIFPSYDKIYKVGANGGSSQLFYTAASGRYILDIDQSADRSKVAILETNISGYEGAVYVIDASGATTHTVISGVTGTVGGVDISVDGSKVLYTHDISGYESDSGRQLNSRMYTYRLSDGAVVDVSAEKTNGTNDTDVRFSSNESLVLFVNSSSSASSGKVMYVNISADGLPVERTQIAPSGKMPNQ</sequence>
<evidence type="ECO:0000313" key="2">
    <source>
        <dbReference type="EMBL" id="MCF8714950.1"/>
    </source>
</evidence>
<dbReference type="SUPFAM" id="SSF49265">
    <property type="entry name" value="Fibronectin type III"/>
    <property type="match status" value="1"/>
</dbReference>
<dbReference type="CDD" id="cd00063">
    <property type="entry name" value="FN3"/>
    <property type="match status" value="1"/>
</dbReference>
<evidence type="ECO:0000256" key="1">
    <source>
        <dbReference type="SAM" id="SignalP"/>
    </source>
</evidence>
<feature type="signal peptide" evidence="1">
    <location>
        <begin position="1"/>
        <end position="20"/>
    </location>
</feature>
<dbReference type="Gene3D" id="2.60.40.10">
    <property type="entry name" value="Immunoglobulins"/>
    <property type="match status" value="1"/>
</dbReference>
<dbReference type="EMBL" id="JAETXX010000004">
    <property type="protein sequence ID" value="MCF8714950.1"/>
    <property type="molecule type" value="Genomic_DNA"/>
</dbReference>
<dbReference type="InterPro" id="IPR003961">
    <property type="entry name" value="FN3_dom"/>
</dbReference>
<name>A0ABS9J3G0_9FLAO</name>
<dbReference type="InterPro" id="IPR036116">
    <property type="entry name" value="FN3_sf"/>
</dbReference>
<dbReference type="Pfam" id="PF13620">
    <property type="entry name" value="CarboxypepD_reg"/>
    <property type="match status" value="1"/>
</dbReference>
<accession>A0ABS9J3G0</accession>
<gene>
    <name evidence="2" type="ORF">JM658_08935</name>
</gene>
<keyword evidence="3" id="KW-1185">Reference proteome</keyword>
<dbReference type="Gene3D" id="2.60.40.1120">
    <property type="entry name" value="Carboxypeptidase-like, regulatory domain"/>
    <property type="match status" value="1"/>
</dbReference>
<organism evidence="2 3">
    <name type="scientific">Joostella atrarenae</name>
    <dbReference type="NCBI Taxonomy" id="679257"/>
    <lineage>
        <taxon>Bacteria</taxon>
        <taxon>Pseudomonadati</taxon>
        <taxon>Bacteroidota</taxon>
        <taxon>Flavobacteriia</taxon>
        <taxon>Flavobacteriales</taxon>
        <taxon>Flavobacteriaceae</taxon>
        <taxon>Joostella</taxon>
    </lineage>
</organism>
<proteinExistence type="predicted"/>
<dbReference type="RefSeq" id="WP_236958916.1">
    <property type="nucleotide sequence ID" value="NZ_JAETXX010000004.1"/>
</dbReference>
<evidence type="ECO:0000313" key="3">
    <source>
        <dbReference type="Proteomes" id="UP000829517"/>
    </source>
</evidence>
<protein>
    <submittedName>
        <fullName evidence="2">Carboxypeptidase regulatory-like domain-containing protein</fullName>
    </submittedName>
</protein>
<dbReference type="SUPFAM" id="SSF49452">
    <property type="entry name" value="Starch-binding domain-like"/>
    <property type="match status" value="1"/>
</dbReference>
<dbReference type="SUPFAM" id="SSF69304">
    <property type="entry name" value="Tricorn protease N-terminal domain"/>
    <property type="match status" value="1"/>
</dbReference>
<dbReference type="InterPro" id="IPR013783">
    <property type="entry name" value="Ig-like_fold"/>
</dbReference>